<proteinExistence type="predicted"/>
<sequence length="190" mass="20888">MFDLPAGGLALWLRLRNGLSGETWAANAASAGLAITPGIRFALDPANAPEAFRFGYARHESRTSAHRSTAFAHAAEPIAVQLGREKKSCQSFQKVPRHLRHSPNLLGRPAILIRFRAFAPMNPPADHGRRVGISDSHHGGGKISGRLRAYYDLLFRWNWLCLLATGPPHGAPRPAENVIVAMRTRSTWPF</sequence>
<dbReference type="InterPro" id="IPR015422">
    <property type="entry name" value="PyrdxlP-dep_Trfase_small"/>
</dbReference>
<gene>
    <name evidence="1" type="primary">msi075</name>
</gene>
<reference evidence="1" key="1">
    <citation type="journal article" date="2002" name="J. Bacteriol.">
        <title>Comparative sequence analysis of the symbiosis island of Mesorhizobium loti strain R7A.</title>
        <authorList>
            <person name="Sullivan J.T."/>
            <person name="Trzebiatowski J.R."/>
            <person name="Cruickshank R.W."/>
            <person name="Gouzy J."/>
            <person name="Brown S.D."/>
            <person name="Elliot R.M."/>
            <person name="Fleetwood D.J."/>
            <person name="McCallum N.G."/>
            <person name="Rossbach U."/>
            <person name="Stuart G.S."/>
            <person name="Weaver J.E."/>
            <person name="Webby R.J."/>
            <person name="de Bruijn F.J."/>
            <person name="Ronson C.W."/>
        </authorList>
    </citation>
    <scope>NUCLEOTIDE SEQUENCE</scope>
    <source>
        <strain evidence="1">R7A</strain>
    </source>
</reference>
<name>Q8KGY1_RHILI</name>
<dbReference type="InterPro" id="IPR015424">
    <property type="entry name" value="PyrdxlP-dep_Trfase"/>
</dbReference>
<dbReference type="AlphaFoldDB" id="Q8KGY1"/>
<dbReference type="EMBL" id="AL672112">
    <property type="protein sequence ID" value="CAD31480.1"/>
    <property type="molecule type" value="Genomic_DNA"/>
</dbReference>
<accession>Q8KGY1</accession>
<protein>
    <submittedName>
        <fullName evidence="1">Uncharacterized protein</fullName>
    </submittedName>
</protein>
<organism evidence="1">
    <name type="scientific">Rhizobium loti</name>
    <name type="common">Mesorhizobium loti</name>
    <dbReference type="NCBI Taxonomy" id="381"/>
    <lineage>
        <taxon>Bacteria</taxon>
        <taxon>Pseudomonadati</taxon>
        <taxon>Pseudomonadota</taxon>
        <taxon>Alphaproteobacteria</taxon>
        <taxon>Hyphomicrobiales</taxon>
        <taxon>Phyllobacteriaceae</taxon>
        <taxon>Mesorhizobium</taxon>
    </lineage>
</organism>
<evidence type="ECO:0000313" key="1">
    <source>
        <dbReference type="EMBL" id="CAD31480.1"/>
    </source>
</evidence>
<dbReference type="Gene3D" id="3.90.1150.10">
    <property type="entry name" value="Aspartate Aminotransferase, domain 1"/>
    <property type="match status" value="1"/>
</dbReference>
<dbReference type="SUPFAM" id="SSF53383">
    <property type="entry name" value="PLP-dependent transferases"/>
    <property type="match status" value="1"/>
</dbReference>